<proteinExistence type="predicted"/>
<protein>
    <submittedName>
        <fullName evidence="3">Phosphohydrolase</fullName>
    </submittedName>
</protein>
<dbReference type="Pfam" id="PF00293">
    <property type="entry name" value="NUDIX"/>
    <property type="match status" value="1"/>
</dbReference>
<organism evidence="3 4">
    <name type="scientific">Streptomyces pristinaespiralis (strain ATCC 25486 / DSM 40338 / CBS 914.69 / JCM 4507 / KCC S-0507 / NBRC 13074 / NRRL 2958 / 5647)</name>
    <dbReference type="NCBI Taxonomy" id="457429"/>
    <lineage>
        <taxon>Bacteria</taxon>
        <taxon>Bacillati</taxon>
        <taxon>Actinomycetota</taxon>
        <taxon>Actinomycetes</taxon>
        <taxon>Kitasatosporales</taxon>
        <taxon>Streptomycetaceae</taxon>
        <taxon>Streptomyces</taxon>
    </lineage>
</organism>
<dbReference type="PANTHER" id="PTHR21340">
    <property type="entry name" value="DIADENOSINE 5,5-P1,P4-TETRAPHOSPHATE PYROPHOSPHOHYDROLASE MUTT"/>
    <property type="match status" value="1"/>
</dbReference>
<dbReference type="eggNOG" id="COG4119">
    <property type="taxonomic scope" value="Bacteria"/>
</dbReference>
<dbReference type="InterPro" id="IPR051325">
    <property type="entry name" value="Nudix_hydrolase_domain"/>
</dbReference>
<dbReference type="GO" id="GO:0006754">
    <property type="term" value="P:ATP biosynthetic process"/>
    <property type="evidence" value="ECO:0007669"/>
    <property type="project" value="TreeGrafter"/>
</dbReference>
<dbReference type="HOGENOM" id="CLU_118065_0_0_11"/>
<feature type="domain" description="Nudix hydrolase" evidence="2">
    <location>
        <begin position="5"/>
        <end position="154"/>
    </location>
</feature>
<dbReference type="PANTHER" id="PTHR21340:SF7">
    <property type="entry name" value="NUDIX HYDROLASE DOMAIN-CONTAINING PROTEIN"/>
    <property type="match status" value="1"/>
</dbReference>
<dbReference type="GO" id="GO:0004081">
    <property type="term" value="F:bis(5'-nucleosyl)-tetraphosphatase (asymmetrical) activity"/>
    <property type="evidence" value="ECO:0007669"/>
    <property type="project" value="TreeGrafter"/>
</dbReference>
<dbReference type="Proteomes" id="UP000002805">
    <property type="component" value="Chromosome"/>
</dbReference>
<keyword evidence="1 3" id="KW-0378">Hydrolase</keyword>
<dbReference type="GO" id="GO:0006167">
    <property type="term" value="P:AMP biosynthetic process"/>
    <property type="evidence" value="ECO:0007669"/>
    <property type="project" value="TreeGrafter"/>
</dbReference>
<keyword evidence="4" id="KW-1185">Reference proteome</keyword>
<dbReference type="CDD" id="cd04662">
    <property type="entry name" value="NUDIX_Hydrolase"/>
    <property type="match status" value="1"/>
</dbReference>
<evidence type="ECO:0000313" key="3">
    <source>
        <dbReference type="EMBL" id="EDY66219.1"/>
    </source>
</evidence>
<evidence type="ECO:0000259" key="2">
    <source>
        <dbReference type="PROSITE" id="PS51462"/>
    </source>
</evidence>
<evidence type="ECO:0000313" key="4">
    <source>
        <dbReference type="Proteomes" id="UP000002805"/>
    </source>
</evidence>
<dbReference type="InterPro" id="IPR020084">
    <property type="entry name" value="NUDIX_hydrolase_CS"/>
</dbReference>
<dbReference type="Gene3D" id="3.90.79.10">
    <property type="entry name" value="Nucleoside Triphosphate Pyrophosphohydrolase"/>
    <property type="match status" value="1"/>
</dbReference>
<gene>
    <name evidence="3" type="ORF">SSDG_04658</name>
</gene>
<reference evidence="4" key="2">
    <citation type="submission" date="2009-10" db="EMBL/GenBank/DDBJ databases">
        <title>The genome sequence of Streptomyces pristinaespiralis strain ATCC 25486.</title>
        <authorList>
            <consortium name="The Broad Institute Genome Sequencing Platform"/>
            <consortium name="Broad Institute Microbial Sequencing Center"/>
            <person name="Fischbach M."/>
            <person name="Godfrey P."/>
            <person name="Ward D."/>
            <person name="Young S."/>
            <person name="Zeng Q."/>
            <person name="Koehrsen M."/>
            <person name="Alvarado L."/>
            <person name="Berlin A.M."/>
            <person name="Bochicchio J."/>
            <person name="Borenstein D."/>
            <person name="Chapman S.B."/>
            <person name="Chen Z."/>
            <person name="Engels R."/>
            <person name="Freedman E."/>
            <person name="Gellesch M."/>
            <person name="Goldberg J."/>
            <person name="Griggs A."/>
            <person name="Gujja S."/>
            <person name="Heilman E.R."/>
            <person name="Heiman D.I."/>
            <person name="Hepburn T.A."/>
            <person name="Howarth C."/>
            <person name="Jen D."/>
            <person name="Larson L."/>
            <person name="Lewis B."/>
            <person name="Mehta T."/>
            <person name="Park D."/>
            <person name="Pearson M."/>
            <person name="Richards J."/>
            <person name="Roberts A."/>
            <person name="Saif S."/>
            <person name="Shea T.D."/>
            <person name="Shenoy N."/>
            <person name="Sisk P."/>
            <person name="Stolte C."/>
            <person name="Sykes S.N."/>
            <person name="Thomson T."/>
            <person name="Walk T."/>
            <person name="White J."/>
            <person name="Yandava C."/>
            <person name="Straight P."/>
            <person name="Clardy J."/>
            <person name="Hung D."/>
            <person name="Kolter R."/>
            <person name="Mekalanos J."/>
            <person name="Walker S."/>
            <person name="Walsh C.T."/>
            <person name="Wieland-Brown L.C."/>
            <person name="Haas B."/>
            <person name="Nusbaum C."/>
            <person name="Birren B."/>
        </authorList>
    </citation>
    <scope>NUCLEOTIDE SEQUENCE [LARGE SCALE GENOMIC DNA]</scope>
    <source>
        <strain evidence="4">ATCC 25486 / DSM 40338 / CBS 914.69 / JCM 4507 / NBRC 13074 / NRRL 2958 / 5647</strain>
    </source>
</reference>
<dbReference type="InterPro" id="IPR015797">
    <property type="entry name" value="NUDIX_hydrolase-like_dom_sf"/>
</dbReference>
<sequence length="160" mass="17794">MNGMVAKRSAGLLLWRRRETGVEVLIGHMGGPFWESRDEAAWSIPKGEYTPDEEPMAAARREFAEELGLEAPEGPWHPLGEARQSSGKVVTAWALEGDLDTSLVVPGTFTMEWPRGSGRFSEFPEINRAEWYGLDEARRKLVGGQRVFLERLLPLVGADG</sequence>
<evidence type="ECO:0000256" key="1">
    <source>
        <dbReference type="ARBA" id="ARBA00022801"/>
    </source>
</evidence>
<reference evidence="4" key="1">
    <citation type="submission" date="2008-02" db="EMBL/GenBank/DDBJ databases">
        <authorList>
            <consortium name="The Broad Institute Genome Sequencing Platform"/>
            <person name="Fischbach M."/>
            <person name="Ward D."/>
            <person name="Young S."/>
            <person name="Jaffe D."/>
            <person name="Gnerre S."/>
            <person name="Berlin A."/>
            <person name="Heiman D."/>
            <person name="Hepburn T."/>
            <person name="Sykes S."/>
            <person name="Alvarado L."/>
            <person name="Kodira C.D."/>
            <person name="Straight P."/>
            <person name="Clardy J."/>
            <person name="Hung D."/>
            <person name="Kolter R."/>
            <person name="Mekalanos J."/>
            <person name="Walker S."/>
            <person name="Walsh C.T."/>
            <person name="Lander E."/>
            <person name="Galagan J."/>
            <person name="Nusbaum C."/>
            <person name="Birren B."/>
        </authorList>
    </citation>
    <scope>NUCLEOTIDE SEQUENCE [LARGE SCALE GENOMIC DNA]</scope>
    <source>
        <strain evidence="4">ATCC 25486 / DSM 40338 / CBS 914.69 / JCM 4507 / NBRC 13074 / NRRL 2958 / 5647</strain>
    </source>
</reference>
<accession>B5HHA8</accession>
<dbReference type="PROSITE" id="PS00893">
    <property type="entry name" value="NUDIX_BOX"/>
    <property type="match status" value="1"/>
</dbReference>
<dbReference type="PROSITE" id="PS51462">
    <property type="entry name" value="NUDIX"/>
    <property type="match status" value="1"/>
</dbReference>
<name>B5HHA8_STRE2</name>
<dbReference type="EMBL" id="CM000950">
    <property type="protein sequence ID" value="EDY66219.1"/>
    <property type="molecule type" value="Genomic_DNA"/>
</dbReference>
<dbReference type="SUPFAM" id="SSF55811">
    <property type="entry name" value="Nudix"/>
    <property type="match status" value="1"/>
</dbReference>
<dbReference type="InterPro" id="IPR000086">
    <property type="entry name" value="NUDIX_hydrolase_dom"/>
</dbReference>
<dbReference type="AlphaFoldDB" id="B5HHA8"/>